<dbReference type="eggNOG" id="ENOG5032SS8">
    <property type="taxonomic scope" value="Bacteria"/>
</dbReference>
<dbReference type="PANTHER" id="PTHR37315:SF1">
    <property type="entry name" value="UPF0311 PROTEIN BLR7842"/>
    <property type="match status" value="1"/>
</dbReference>
<dbReference type="InterPro" id="IPR020915">
    <property type="entry name" value="UPF0311"/>
</dbReference>
<dbReference type="HOGENOM" id="CLU_096872_4_2_11"/>
<dbReference type="STRING" id="680198.SCAB_81411"/>
<dbReference type="EMBL" id="FN554889">
    <property type="protein sequence ID" value="CBG75102.1"/>
    <property type="molecule type" value="Genomic_DNA"/>
</dbReference>
<protein>
    <recommendedName>
        <fullName evidence="1">UPF0311 protein SCAB_81411</fullName>
    </recommendedName>
</protein>
<proteinExistence type="inferred from homology"/>
<dbReference type="AlphaFoldDB" id="C9ZHQ7"/>
<dbReference type="HAMAP" id="MF_00775">
    <property type="entry name" value="UPF0311"/>
    <property type="match status" value="1"/>
</dbReference>
<keyword evidence="3" id="KW-1185">Reference proteome</keyword>
<evidence type="ECO:0000313" key="2">
    <source>
        <dbReference type="EMBL" id="CBG75102.1"/>
    </source>
</evidence>
<dbReference type="Proteomes" id="UP000001444">
    <property type="component" value="Chromosome"/>
</dbReference>
<dbReference type="Gene3D" id="2.40.160.20">
    <property type="match status" value="1"/>
</dbReference>
<dbReference type="KEGG" id="scb:SCAB_81411"/>
<evidence type="ECO:0000313" key="3">
    <source>
        <dbReference type="Proteomes" id="UP000001444"/>
    </source>
</evidence>
<sequence length="153" mass="16747">MMTVSPSLTYAFEIRAAVAPSLHIGHGEGELTEFTPVTGGTVHGPRLTGTVLPGGGDWSNTRGAVCELEARYLLQADDGAVIDIVNRGYYHEHADSPDLYDGTLRLAESGTYFRTAPVFRTDAPRHLWLARTVFVGLAREEDDHIVIRCYSVD</sequence>
<reference evidence="2 3" key="1">
    <citation type="journal article" date="2010" name="Mol. Plant Microbe Interact.">
        <title>Streptomyces scabies 87-22 contains a coronafacic acid-like biosynthetic cluster that contributes to plant-microbe interactions.</title>
        <authorList>
            <person name="Bignell D.R."/>
            <person name="Seipke R.F."/>
            <person name="Huguet-Tapia J.C."/>
            <person name="Chambers A.H."/>
            <person name="Parry R.J."/>
            <person name="Loria R."/>
        </authorList>
    </citation>
    <scope>NUCLEOTIDE SEQUENCE [LARGE SCALE GENOMIC DNA]</scope>
    <source>
        <strain evidence="2 3">87.22</strain>
    </source>
</reference>
<gene>
    <name evidence="2" type="ordered locus">SCAB_81411</name>
</gene>
<evidence type="ECO:0000256" key="1">
    <source>
        <dbReference type="HAMAP-Rule" id="MF_00775"/>
    </source>
</evidence>
<accession>C9ZHQ7</accession>
<comment type="similarity">
    <text evidence="1">Belongs to the UPF0311 family.</text>
</comment>
<name>C9ZHQ7_STRSW</name>
<dbReference type="PANTHER" id="PTHR37315">
    <property type="entry name" value="UPF0311 PROTEIN BLR7842"/>
    <property type="match status" value="1"/>
</dbReference>
<organism evidence="2 3">
    <name type="scientific">Streptomyces scabiei (strain 87.22)</name>
    <dbReference type="NCBI Taxonomy" id="680198"/>
    <lineage>
        <taxon>Bacteria</taxon>
        <taxon>Bacillati</taxon>
        <taxon>Actinomycetota</taxon>
        <taxon>Actinomycetes</taxon>
        <taxon>Kitasatosporales</taxon>
        <taxon>Streptomycetaceae</taxon>
        <taxon>Streptomyces</taxon>
    </lineage>
</organism>
<dbReference type="Pfam" id="PF11578">
    <property type="entry name" value="DUF3237"/>
    <property type="match status" value="1"/>
</dbReference>